<dbReference type="NCBIfam" id="TIGR00254">
    <property type="entry name" value="GGDEF"/>
    <property type="match status" value="1"/>
</dbReference>
<dbReference type="SUPFAM" id="SSF55073">
    <property type="entry name" value="Nucleotide cyclase"/>
    <property type="match status" value="1"/>
</dbReference>
<dbReference type="STRING" id="1173022.Cri9333_2979"/>
<dbReference type="InterPro" id="IPR050469">
    <property type="entry name" value="Diguanylate_Cyclase"/>
</dbReference>
<dbReference type="PANTHER" id="PTHR45138">
    <property type="entry name" value="REGULATORY COMPONENTS OF SENSORY TRANSDUCTION SYSTEM"/>
    <property type="match status" value="1"/>
</dbReference>
<name>K9W0A6_9CYAN</name>
<dbReference type="PATRIC" id="fig|1173022.3.peg.3225"/>
<dbReference type="Pfam" id="PF00990">
    <property type="entry name" value="GGDEF"/>
    <property type="match status" value="1"/>
</dbReference>
<dbReference type="Gene3D" id="3.30.70.270">
    <property type="match status" value="1"/>
</dbReference>
<evidence type="ECO:0000313" key="3">
    <source>
        <dbReference type="Proteomes" id="UP000010472"/>
    </source>
</evidence>
<dbReference type="InterPro" id="IPR043128">
    <property type="entry name" value="Rev_trsase/Diguanyl_cyclase"/>
</dbReference>
<organism evidence="2 3">
    <name type="scientific">Crinalium epipsammum PCC 9333</name>
    <dbReference type="NCBI Taxonomy" id="1173022"/>
    <lineage>
        <taxon>Bacteria</taxon>
        <taxon>Bacillati</taxon>
        <taxon>Cyanobacteriota</taxon>
        <taxon>Cyanophyceae</taxon>
        <taxon>Gomontiellales</taxon>
        <taxon>Gomontiellaceae</taxon>
        <taxon>Crinalium</taxon>
    </lineage>
</organism>
<dbReference type="GO" id="GO:0052621">
    <property type="term" value="F:diguanylate cyclase activity"/>
    <property type="evidence" value="ECO:0007669"/>
    <property type="project" value="TreeGrafter"/>
</dbReference>
<dbReference type="Proteomes" id="UP000010472">
    <property type="component" value="Chromosome"/>
</dbReference>
<dbReference type="GO" id="GO:0005886">
    <property type="term" value="C:plasma membrane"/>
    <property type="evidence" value="ECO:0007669"/>
    <property type="project" value="TreeGrafter"/>
</dbReference>
<sequence>MYPLEKVITAYRQTHKCDFYQLQLIMDTYVLIVGTVEFVSKLSARVFDRFNDNINACYDWDEVLPEIQKQQPSILIIQANHKNNFNLCRKIKEQSQKNWLYCIFVEDQFEGNDQCLPLDITAEALGNGADAYMAMTSGASGSTYEAENRLLLAQIQVGLRQTRQFRDLIQSNIVLSTIAVTDSLTQIKNRCALKSELPEQIINARLCDQPLSVIMLDVDHFKSVNDNHGHLVGDRTLQILVARLRNQLRVQDGFFRYGGEEFVIILPNTEAASARDIAERLRRLVDKQSFIVQPKERLHITISIGVSTLDLTDDEQGTSLVKRADQNLLKAKAAGRNQVIPESQS</sequence>
<dbReference type="PANTHER" id="PTHR45138:SF9">
    <property type="entry name" value="DIGUANYLATE CYCLASE DGCM-RELATED"/>
    <property type="match status" value="1"/>
</dbReference>
<dbReference type="GO" id="GO:1902201">
    <property type="term" value="P:negative regulation of bacterial-type flagellum-dependent cell motility"/>
    <property type="evidence" value="ECO:0007669"/>
    <property type="project" value="TreeGrafter"/>
</dbReference>
<dbReference type="EMBL" id="CP003620">
    <property type="protein sequence ID" value="AFZ13818.1"/>
    <property type="molecule type" value="Genomic_DNA"/>
</dbReference>
<evidence type="ECO:0000313" key="2">
    <source>
        <dbReference type="EMBL" id="AFZ13818.1"/>
    </source>
</evidence>
<gene>
    <name evidence="2" type="ORF">Cri9333_2979</name>
</gene>
<protein>
    <submittedName>
        <fullName evidence="2">Diguanylate cyclase</fullName>
    </submittedName>
</protein>
<dbReference type="AlphaFoldDB" id="K9W0A6"/>
<dbReference type="KEGG" id="cep:Cri9333_2979"/>
<dbReference type="InterPro" id="IPR000160">
    <property type="entry name" value="GGDEF_dom"/>
</dbReference>
<dbReference type="eggNOG" id="COG3706">
    <property type="taxonomic scope" value="Bacteria"/>
</dbReference>
<dbReference type="FunFam" id="3.30.70.270:FF:000001">
    <property type="entry name" value="Diguanylate cyclase domain protein"/>
    <property type="match status" value="1"/>
</dbReference>
<dbReference type="GO" id="GO:0043709">
    <property type="term" value="P:cell adhesion involved in single-species biofilm formation"/>
    <property type="evidence" value="ECO:0007669"/>
    <property type="project" value="TreeGrafter"/>
</dbReference>
<dbReference type="CDD" id="cd01949">
    <property type="entry name" value="GGDEF"/>
    <property type="match status" value="1"/>
</dbReference>
<dbReference type="SMART" id="SM00267">
    <property type="entry name" value="GGDEF"/>
    <property type="match status" value="1"/>
</dbReference>
<feature type="domain" description="GGDEF" evidence="1">
    <location>
        <begin position="209"/>
        <end position="344"/>
    </location>
</feature>
<proteinExistence type="predicted"/>
<reference evidence="2 3" key="1">
    <citation type="submission" date="2012-06" db="EMBL/GenBank/DDBJ databases">
        <title>Finished chromosome of genome of Crinalium epipsammum PCC 9333.</title>
        <authorList>
            <consortium name="US DOE Joint Genome Institute"/>
            <person name="Gugger M."/>
            <person name="Coursin T."/>
            <person name="Rippka R."/>
            <person name="Tandeau De Marsac N."/>
            <person name="Huntemann M."/>
            <person name="Wei C.-L."/>
            <person name="Han J."/>
            <person name="Detter J.C."/>
            <person name="Han C."/>
            <person name="Tapia R."/>
            <person name="Davenport K."/>
            <person name="Daligault H."/>
            <person name="Erkkila T."/>
            <person name="Gu W."/>
            <person name="Munk A.C.C."/>
            <person name="Teshima H."/>
            <person name="Xu Y."/>
            <person name="Chain P."/>
            <person name="Chen A."/>
            <person name="Krypides N."/>
            <person name="Mavromatis K."/>
            <person name="Markowitz V."/>
            <person name="Szeto E."/>
            <person name="Ivanova N."/>
            <person name="Mikhailova N."/>
            <person name="Ovchinnikova G."/>
            <person name="Pagani I."/>
            <person name="Pati A."/>
            <person name="Goodwin L."/>
            <person name="Peters L."/>
            <person name="Pitluck S."/>
            <person name="Woyke T."/>
            <person name="Kerfeld C."/>
        </authorList>
    </citation>
    <scope>NUCLEOTIDE SEQUENCE [LARGE SCALE GENOMIC DNA]</scope>
    <source>
        <strain evidence="2 3">PCC 9333</strain>
    </source>
</reference>
<keyword evidence="3" id="KW-1185">Reference proteome</keyword>
<dbReference type="PROSITE" id="PS50887">
    <property type="entry name" value="GGDEF"/>
    <property type="match status" value="1"/>
</dbReference>
<dbReference type="InterPro" id="IPR029787">
    <property type="entry name" value="Nucleotide_cyclase"/>
</dbReference>
<evidence type="ECO:0000259" key="1">
    <source>
        <dbReference type="PROSITE" id="PS50887"/>
    </source>
</evidence>
<dbReference type="HOGENOM" id="CLU_000445_11_28_3"/>
<accession>K9W0A6</accession>